<protein>
    <recommendedName>
        <fullName evidence="5">ICE protein</fullName>
    </recommendedName>
</protein>
<organism evidence="1 3">
    <name type="scientific">Streptococcus azizii</name>
    <dbReference type="NCBI Taxonomy" id="1579424"/>
    <lineage>
        <taxon>Bacteria</taxon>
        <taxon>Bacillati</taxon>
        <taxon>Bacillota</taxon>
        <taxon>Bacilli</taxon>
        <taxon>Lactobacillales</taxon>
        <taxon>Streptococcaceae</taxon>
        <taxon>Streptococcus</taxon>
    </lineage>
</organism>
<evidence type="ECO:0000313" key="4">
    <source>
        <dbReference type="Proteomes" id="UP000188946"/>
    </source>
</evidence>
<accession>A0AB36JR60</accession>
<reference evidence="3 4" key="1">
    <citation type="submission" date="2016-12" db="EMBL/GenBank/DDBJ databases">
        <authorList>
            <person name="Gulvik C.A."/>
        </authorList>
    </citation>
    <scope>NUCLEOTIDE SEQUENCE [LARGE SCALE GENOMIC DNA]</scope>
    <source>
        <strain evidence="2 4">12-5202</strain>
        <strain evidence="1 3">12-5291</strain>
    </source>
</reference>
<dbReference type="Proteomes" id="UP000188946">
    <property type="component" value="Unassembled WGS sequence"/>
</dbReference>
<evidence type="ECO:0000313" key="1">
    <source>
        <dbReference type="EMBL" id="ONK28921.1"/>
    </source>
</evidence>
<comment type="caution">
    <text evidence="1">The sequence shown here is derived from an EMBL/GenBank/DDBJ whole genome shotgun (WGS) entry which is preliminary data.</text>
</comment>
<evidence type="ECO:0000313" key="2">
    <source>
        <dbReference type="EMBL" id="ONK31089.1"/>
    </source>
</evidence>
<dbReference type="AlphaFoldDB" id="A0AB36JR60"/>
<evidence type="ECO:0008006" key="5">
    <source>
        <dbReference type="Google" id="ProtNLM"/>
    </source>
</evidence>
<gene>
    <name evidence="2" type="ORF">BVE84_00815</name>
    <name evidence="1" type="ORF">BVE86_02260</name>
</gene>
<proteinExistence type="predicted"/>
<dbReference type="EMBL" id="MSPT01000003">
    <property type="protein sequence ID" value="ONK28921.1"/>
    <property type="molecule type" value="Genomic_DNA"/>
</dbReference>
<name>A0AB36JR60_9STRE</name>
<dbReference type="Proteomes" id="UP000188600">
    <property type="component" value="Unassembled WGS sequence"/>
</dbReference>
<keyword evidence="4" id="KW-1185">Reference proteome</keyword>
<dbReference type="RefSeq" id="WP_076995190.1">
    <property type="nucleotide sequence ID" value="NZ_MSPR01000001.1"/>
</dbReference>
<sequence>MTQTKEIITVTGISNKEEKKDGWVSCLKTNAPSWKTLLIPFKKEILGSVINQLGVYEVSLKNTSNTFGAKPRFEIAEARLIASVDSILKTFK</sequence>
<dbReference type="EMBL" id="MSPR01000001">
    <property type="protein sequence ID" value="ONK31089.1"/>
    <property type="molecule type" value="Genomic_DNA"/>
</dbReference>
<evidence type="ECO:0000313" key="3">
    <source>
        <dbReference type="Proteomes" id="UP000188600"/>
    </source>
</evidence>